<evidence type="ECO:0000313" key="2">
    <source>
        <dbReference type="EMBL" id="MFD1745614.1"/>
    </source>
</evidence>
<proteinExistence type="predicted"/>
<name>A0ABW4M370_9HYPH</name>
<dbReference type="Gene3D" id="3.20.20.220">
    <property type="match status" value="1"/>
</dbReference>
<organism evidence="2 3">
    <name type="scientific">Rhizobium helianthi</name>
    <dbReference type="NCBI Taxonomy" id="1132695"/>
    <lineage>
        <taxon>Bacteria</taxon>
        <taxon>Pseudomonadati</taxon>
        <taxon>Pseudomonadota</taxon>
        <taxon>Alphaproteobacteria</taxon>
        <taxon>Hyphomicrobiales</taxon>
        <taxon>Rhizobiaceae</taxon>
        <taxon>Rhizobium/Agrobacterium group</taxon>
        <taxon>Rhizobium</taxon>
    </lineage>
</organism>
<dbReference type="EMBL" id="JBHUEQ010000015">
    <property type="protein sequence ID" value="MFD1745614.1"/>
    <property type="molecule type" value="Genomic_DNA"/>
</dbReference>
<gene>
    <name evidence="2" type="ORF">ACFSE1_09100</name>
</gene>
<keyword evidence="3" id="KW-1185">Reference proteome</keyword>
<reference evidence="3" key="1">
    <citation type="journal article" date="2019" name="Int. J. Syst. Evol. Microbiol.">
        <title>The Global Catalogue of Microorganisms (GCM) 10K type strain sequencing project: providing services to taxonomists for standard genome sequencing and annotation.</title>
        <authorList>
            <consortium name="The Broad Institute Genomics Platform"/>
            <consortium name="The Broad Institute Genome Sequencing Center for Infectious Disease"/>
            <person name="Wu L."/>
            <person name="Ma J."/>
        </authorList>
    </citation>
    <scope>NUCLEOTIDE SEQUENCE [LARGE SCALE GENOMIC DNA]</scope>
    <source>
        <strain evidence="3">CG52</strain>
    </source>
</reference>
<protein>
    <submittedName>
        <fullName evidence="2">Methylenetetrahydrofolate reductase</fullName>
    </submittedName>
</protein>
<evidence type="ECO:0000256" key="1">
    <source>
        <dbReference type="ARBA" id="ARBA00023002"/>
    </source>
</evidence>
<evidence type="ECO:0000313" key="3">
    <source>
        <dbReference type="Proteomes" id="UP001597322"/>
    </source>
</evidence>
<dbReference type="Proteomes" id="UP001597322">
    <property type="component" value="Unassembled WGS sequence"/>
</dbReference>
<keyword evidence="1" id="KW-0560">Oxidoreductase</keyword>
<accession>A0ABW4M370</accession>
<dbReference type="InterPro" id="IPR029041">
    <property type="entry name" value="FAD-linked_oxidoreductase-like"/>
</dbReference>
<sequence length="297" mass="32824">MDFNTALAPSGERPAQVKRLIDGWSIEVLPRTAAKIADFRQLLPAGTNIFLAHVDGTPLEDMVSTARRLCREGFVVTPHIPARSIENRQSLKDLLQRYRDEADMRRALLLAGGASSPRGEFSDSFDLIETGFFDRAGFEQLHVAGHPEGNRDIQADGGHDLIDNSLLRKQALGERSGCRIVISTQFAFDSNAILAWSKRIADLGVDLPVHVGLAGPAKLQTLIKYAITCGVGPSLKVLQRRAMDVRRLLLPYEPTELALELERYKQGHPESLIEQFHLFPLGGIEAAVTWAKRQQAS</sequence>
<dbReference type="RefSeq" id="WP_377399603.1">
    <property type="nucleotide sequence ID" value="NZ_JBHUEQ010000015.1"/>
</dbReference>
<dbReference type="SUPFAM" id="SSF51730">
    <property type="entry name" value="FAD-linked oxidoreductase"/>
    <property type="match status" value="1"/>
</dbReference>
<comment type="caution">
    <text evidence="2">The sequence shown here is derived from an EMBL/GenBank/DDBJ whole genome shotgun (WGS) entry which is preliminary data.</text>
</comment>